<evidence type="ECO:0000313" key="3">
    <source>
        <dbReference type="Proteomes" id="UP001431429"/>
    </source>
</evidence>
<keyword evidence="3" id="KW-1185">Reference proteome</keyword>
<accession>A0ABT0UTY1</accession>
<gene>
    <name evidence="2" type="ORF">NBG84_27840</name>
</gene>
<evidence type="ECO:0000313" key="2">
    <source>
        <dbReference type="EMBL" id="MCM2392053.1"/>
    </source>
</evidence>
<proteinExistence type="predicted"/>
<feature type="region of interest" description="Disordered" evidence="1">
    <location>
        <begin position="1"/>
        <end position="20"/>
    </location>
</feature>
<sequence length="158" mass="17335">MSHRPVRSRLPPDTSRLPSGYTTQALTRAMQPMLTALRTSRALPPTRQRRTVLRAQQHSREMEAGHPPTRCRSRPVVGRTLPSLRTSSARTTTHSEPAACVSTRHDETIRINRSAVLFEEAATLRELGALRTALLQGIGRSKSYGCGMLSLAPAGTGR</sequence>
<comment type="caution">
    <text evidence="2">The sequence shown here is derived from an EMBL/GenBank/DDBJ whole genome shotgun (WGS) entry which is preliminary data.</text>
</comment>
<dbReference type="SUPFAM" id="SSF117987">
    <property type="entry name" value="CRISPR-associated protein"/>
    <property type="match status" value="1"/>
</dbReference>
<dbReference type="SMART" id="SM01101">
    <property type="entry name" value="CRISPR_assoc"/>
    <property type="match status" value="1"/>
</dbReference>
<dbReference type="Proteomes" id="UP001431429">
    <property type="component" value="Unassembled WGS sequence"/>
</dbReference>
<dbReference type="InterPro" id="IPR010179">
    <property type="entry name" value="CRISPR-assoc_prot_Cse3"/>
</dbReference>
<organism evidence="2 3">
    <name type="scientific">Streptomyces albipurpureus</name>
    <dbReference type="NCBI Taxonomy" id="2897419"/>
    <lineage>
        <taxon>Bacteria</taxon>
        <taxon>Bacillati</taxon>
        <taxon>Actinomycetota</taxon>
        <taxon>Actinomycetes</taxon>
        <taxon>Kitasatosporales</taxon>
        <taxon>Streptomycetaceae</taxon>
        <taxon>Streptomyces</taxon>
    </lineage>
</organism>
<dbReference type="Gene3D" id="3.30.70.1210">
    <property type="entry name" value="Crispr-associated protein, domain 2"/>
    <property type="match status" value="1"/>
</dbReference>
<name>A0ABT0UTY1_9ACTN</name>
<dbReference type="Pfam" id="PF08798">
    <property type="entry name" value="CRISPR_assoc"/>
    <property type="match status" value="1"/>
</dbReference>
<feature type="region of interest" description="Disordered" evidence="1">
    <location>
        <begin position="56"/>
        <end position="76"/>
    </location>
</feature>
<dbReference type="EMBL" id="JAMQAW010000036">
    <property type="protein sequence ID" value="MCM2392053.1"/>
    <property type="molecule type" value="Genomic_DNA"/>
</dbReference>
<reference evidence="2" key="1">
    <citation type="submission" date="2022-06" db="EMBL/GenBank/DDBJ databases">
        <title>Genome public.</title>
        <authorList>
            <person name="Sun Q."/>
        </authorList>
    </citation>
    <scope>NUCLEOTIDE SEQUENCE</scope>
    <source>
        <strain evidence="2">CWNU-1</strain>
    </source>
</reference>
<evidence type="ECO:0000256" key="1">
    <source>
        <dbReference type="SAM" id="MobiDB-lite"/>
    </source>
</evidence>
<protein>
    <submittedName>
        <fullName evidence="2">Type I-E CRISPR-associated protein Cas6/Cse3/CasE</fullName>
    </submittedName>
</protein>